<proteinExistence type="predicted"/>
<feature type="non-terminal residue" evidence="2">
    <location>
        <position position="1"/>
    </location>
</feature>
<reference evidence="2 3" key="1">
    <citation type="journal article" date="2023" name="Sci. Data">
        <title>Genome assembly of the Korean intertidal mud-creeper Batillaria attramentaria.</title>
        <authorList>
            <person name="Patra A.K."/>
            <person name="Ho P.T."/>
            <person name="Jun S."/>
            <person name="Lee S.J."/>
            <person name="Kim Y."/>
            <person name="Won Y.J."/>
        </authorList>
    </citation>
    <scope>NUCLEOTIDE SEQUENCE [LARGE SCALE GENOMIC DNA]</scope>
    <source>
        <strain evidence="2">Wonlab-2016</strain>
    </source>
</reference>
<dbReference type="Proteomes" id="UP001519460">
    <property type="component" value="Unassembled WGS sequence"/>
</dbReference>
<feature type="non-terminal residue" evidence="2">
    <location>
        <position position="58"/>
    </location>
</feature>
<comment type="caution">
    <text evidence="2">The sequence shown here is derived from an EMBL/GenBank/DDBJ whole genome shotgun (WGS) entry which is preliminary data.</text>
</comment>
<accession>A0ABD0LVL6</accession>
<organism evidence="2 3">
    <name type="scientific">Batillaria attramentaria</name>
    <dbReference type="NCBI Taxonomy" id="370345"/>
    <lineage>
        <taxon>Eukaryota</taxon>
        <taxon>Metazoa</taxon>
        <taxon>Spiralia</taxon>
        <taxon>Lophotrochozoa</taxon>
        <taxon>Mollusca</taxon>
        <taxon>Gastropoda</taxon>
        <taxon>Caenogastropoda</taxon>
        <taxon>Sorbeoconcha</taxon>
        <taxon>Cerithioidea</taxon>
        <taxon>Batillariidae</taxon>
        <taxon>Batillaria</taxon>
    </lineage>
</organism>
<gene>
    <name evidence="2" type="ORF">BaRGS_00005757</name>
</gene>
<keyword evidence="3" id="KW-1185">Reference proteome</keyword>
<feature type="compositionally biased region" description="Polar residues" evidence="1">
    <location>
        <begin position="1"/>
        <end position="19"/>
    </location>
</feature>
<feature type="region of interest" description="Disordered" evidence="1">
    <location>
        <begin position="1"/>
        <end position="26"/>
    </location>
</feature>
<sequence length="58" mass="6500">VHSLDSNGTQKGARSSGQTWPPYPPASRRLARLSNFFLPDRFKSPITTVTLSRLRSSR</sequence>
<dbReference type="AlphaFoldDB" id="A0ABD0LVL6"/>
<evidence type="ECO:0000313" key="3">
    <source>
        <dbReference type="Proteomes" id="UP001519460"/>
    </source>
</evidence>
<evidence type="ECO:0000256" key="1">
    <source>
        <dbReference type="SAM" id="MobiDB-lite"/>
    </source>
</evidence>
<protein>
    <submittedName>
        <fullName evidence="2">Uncharacterized protein</fullName>
    </submittedName>
</protein>
<dbReference type="EMBL" id="JACVVK020000022">
    <property type="protein sequence ID" value="KAK7503131.1"/>
    <property type="molecule type" value="Genomic_DNA"/>
</dbReference>
<name>A0ABD0LVL6_9CAEN</name>
<evidence type="ECO:0000313" key="2">
    <source>
        <dbReference type="EMBL" id="KAK7503131.1"/>
    </source>
</evidence>